<accession>A0ABM3JHQ6</accession>
<feature type="domain" description="Myb/SANT-like DNA-binding" evidence="1">
    <location>
        <begin position="12"/>
        <end position="95"/>
    </location>
</feature>
<organism evidence="2 3">
    <name type="scientific">Bactrocera dorsalis</name>
    <name type="common">Oriental fruit fly</name>
    <name type="synonym">Dacus dorsalis</name>
    <dbReference type="NCBI Taxonomy" id="27457"/>
    <lineage>
        <taxon>Eukaryota</taxon>
        <taxon>Metazoa</taxon>
        <taxon>Ecdysozoa</taxon>
        <taxon>Arthropoda</taxon>
        <taxon>Hexapoda</taxon>
        <taxon>Insecta</taxon>
        <taxon>Pterygota</taxon>
        <taxon>Neoptera</taxon>
        <taxon>Endopterygota</taxon>
        <taxon>Diptera</taxon>
        <taxon>Brachycera</taxon>
        <taxon>Muscomorpha</taxon>
        <taxon>Tephritoidea</taxon>
        <taxon>Tephritidae</taxon>
        <taxon>Bactrocera</taxon>
        <taxon>Bactrocera</taxon>
    </lineage>
</organism>
<reference evidence="2" key="1">
    <citation type="submission" date="2025-05" db="UniProtKB">
        <authorList>
            <consortium name="RefSeq"/>
        </authorList>
    </citation>
    <scope>NUCLEOTIDE SEQUENCE [LARGE SCALE GENOMIC DNA]</scope>
</reference>
<sequence length="199" mass="23432">MEEESEKLNSPVTKLLVRSRLDLEPEFAGGKRKKSVLWGKVVENMRIINPEVSQTKEFMQRKFLNLFATYKRIKKRNDATGRGATTWEYFKDFDNVFGNRHSIEPPIRNLQSSLQYLVESGVSEEERSVEESDAEGVSRRKRPKTIAYETLDFFKEEARKEQIRHEETMKIEKEKLLVDKESIKAMLDLRQVLEELCQK</sequence>
<gene>
    <name evidence="3" type="primary">LOC125777679</name>
</gene>
<evidence type="ECO:0000259" key="1">
    <source>
        <dbReference type="Pfam" id="PF13837"/>
    </source>
</evidence>
<name>A0ABM3JHQ6_BACDO</name>
<dbReference type="RefSeq" id="XP_049308772.1">
    <property type="nucleotide sequence ID" value="XM_049452815.1"/>
</dbReference>
<evidence type="ECO:0000313" key="3">
    <source>
        <dbReference type="RefSeq" id="XP_049308772.1"/>
    </source>
</evidence>
<dbReference type="Pfam" id="PF13837">
    <property type="entry name" value="Myb_DNA-bind_4"/>
    <property type="match status" value="1"/>
</dbReference>
<dbReference type="GeneID" id="125777679"/>
<dbReference type="Proteomes" id="UP001652620">
    <property type="component" value="Chromosome 1"/>
</dbReference>
<protein>
    <submittedName>
        <fullName evidence="3">Uncharacterized protein LOC125777679</fullName>
    </submittedName>
</protein>
<evidence type="ECO:0000313" key="2">
    <source>
        <dbReference type="Proteomes" id="UP001652620"/>
    </source>
</evidence>
<keyword evidence="2" id="KW-1185">Reference proteome</keyword>
<proteinExistence type="predicted"/>
<reference evidence="3" key="2">
    <citation type="submission" date="2025-08" db="UniProtKB">
        <authorList>
            <consortium name="RefSeq"/>
        </authorList>
    </citation>
    <scope>IDENTIFICATION</scope>
    <source>
        <tissue evidence="3">Adult</tissue>
    </source>
</reference>
<dbReference type="InterPro" id="IPR044822">
    <property type="entry name" value="Myb_DNA-bind_4"/>
</dbReference>